<sequence length="55" mass="6334">CEDYCPSEFICIICAHENVQSQARCNNNDAFNEIYWDEESMIGVCTFNGDHGYAY</sequence>
<dbReference type="AlphaFoldDB" id="A0A9W4WQU0"/>
<evidence type="ECO:0000313" key="2">
    <source>
        <dbReference type="Proteomes" id="UP001153678"/>
    </source>
</evidence>
<name>A0A9W4WQU0_9GLOM</name>
<gene>
    <name evidence="1" type="ORF">FWILDA_LOCUS9094</name>
</gene>
<evidence type="ECO:0000313" key="1">
    <source>
        <dbReference type="EMBL" id="CAI2179446.1"/>
    </source>
</evidence>
<protein>
    <submittedName>
        <fullName evidence="1">13862_t:CDS:1</fullName>
    </submittedName>
</protein>
<proteinExistence type="predicted"/>
<keyword evidence="2" id="KW-1185">Reference proteome</keyword>
<accession>A0A9W4WQU0</accession>
<dbReference type="EMBL" id="CAMKVN010002073">
    <property type="protein sequence ID" value="CAI2179446.1"/>
    <property type="molecule type" value="Genomic_DNA"/>
</dbReference>
<dbReference type="Proteomes" id="UP001153678">
    <property type="component" value="Unassembled WGS sequence"/>
</dbReference>
<comment type="caution">
    <text evidence="1">The sequence shown here is derived from an EMBL/GenBank/DDBJ whole genome shotgun (WGS) entry which is preliminary data.</text>
</comment>
<feature type="non-terminal residue" evidence="1">
    <location>
        <position position="1"/>
    </location>
</feature>
<organism evidence="1 2">
    <name type="scientific">Funneliformis geosporum</name>
    <dbReference type="NCBI Taxonomy" id="1117311"/>
    <lineage>
        <taxon>Eukaryota</taxon>
        <taxon>Fungi</taxon>
        <taxon>Fungi incertae sedis</taxon>
        <taxon>Mucoromycota</taxon>
        <taxon>Glomeromycotina</taxon>
        <taxon>Glomeromycetes</taxon>
        <taxon>Glomerales</taxon>
        <taxon>Glomeraceae</taxon>
        <taxon>Funneliformis</taxon>
    </lineage>
</organism>
<reference evidence="1" key="1">
    <citation type="submission" date="2022-08" db="EMBL/GenBank/DDBJ databases">
        <authorList>
            <person name="Kallberg Y."/>
            <person name="Tangrot J."/>
            <person name="Rosling A."/>
        </authorList>
    </citation>
    <scope>NUCLEOTIDE SEQUENCE</scope>
    <source>
        <strain evidence="1">Wild A</strain>
    </source>
</reference>